<dbReference type="Pfam" id="PF00593">
    <property type="entry name" value="TonB_dep_Rec_b-barrel"/>
    <property type="match status" value="1"/>
</dbReference>
<reference evidence="15 16" key="1">
    <citation type="journal article" date="2011" name="J. Microbiol.">
        <title>Gramella jeungdoensis sp. nov., isolated from a solar saltern in Korea.</title>
        <authorList>
            <person name="Joung Y."/>
            <person name="Kim H."/>
            <person name="Jang T."/>
            <person name="Ahn T.S."/>
            <person name="Joh K."/>
        </authorList>
    </citation>
    <scope>NUCLEOTIDE SEQUENCE [LARGE SCALE GENOMIC DNA]</scope>
    <source>
        <strain evidence="15 16">KCTC 23123</strain>
    </source>
</reference>
<dbReference type="InterPro" id="IPR036942">
    <property type="entry name" value="Beta-barrel_TonB_sf"/>
</dbReference>
<comment type="similarity">
    <text evidence="10 11">Belongs to the TonB-dependent receptor family.</text>
</comment>
<protein>
    <submittedName>
        <fullName evidence="15">TonB-dependent receptor</fullName>
    </submittedName>
</protein>
<dbReference type="GO" id="GO:0009279">
    <property type="term" value="C:cell outer membrane"/>
    <property type="evidence" value="ECO:0007669"/>
    <property type="project" value="UniProtKB-SubCell"/>
</dbReference>
<evidence type="ECO:0000256" key="2">
    <source>
        <dbReference type="ARBA" id="ARBA00022448"/>
    </source>
</evidence>
<dbReference type="Gene3D" id="2.40.170.20">
    <property type="entry name" value="TonB-dependent receptor, beta-barrel domain"/>
    <property type="match status" value="1"/>
</dbReference>
<evidence type="ECO:0000256" key="3">
    <source>
        <dbReference type="ARBA" id="ARBA00022452"/>
    </source>
</evidence>
<keyword evidence="4 10" id="KW-0812">Transmembrane</keyword>
<feature type="domain" description="TonB-dependent receptor plug" evidence="14">
    <location>
        <begin position="114"/>
        <end position="219"/>
    </location>
</feature>
<dbReference type="PANTHER" id="PTHR30069">
    <property type="entry name" value="TONB-DEPENDENT OUTER MEMBRANE RECEPTOR"/>
    <property type="match status" value="1"/>
</dbReference>
<dbReference type="Proteomes" id="UP000298517">
    <property type="component" value="Unassembled WGS sequence"/>
</dbReference>
<keyword evidence="16" id="KW-1185">Reference proteome</keyword>
<proteinExistence type="inferred from homology"/>
<evidence type="ECO:0000256" key="9">
    <source>
        <dbReference type="ARBA" id="ARBA00023237"/>
    </source>
</evidence>
<evidence type="ECO:0000256" key="4">
    <source>
        <dbReference type="ARBA" id="ARBA00022692"/>
    </source>
</evidence>
<keyword evidence="5 12" id="KW-0732">Signal</keyword>
<dbReference type="PANTHER" id="PTHR30069:SF29">
    <property type="entry name" value="HEMOGLOBIN AND HEMOGLOBIN-HAPTOGLOBIN-BINDING PROTEIN 1-RELATED"/>
    <property type="match status" value="1"/>
</dbReference>
<keyword evidence="7 10" id="KW-0472">Membrane</keyword>
<dbReference type="InterPro" id="IPR000531">
    <property type="entry name" value="Beta-barrel_TonB"/>
</dbReference>
<dbReference type="PROSITE" id="PS52016">
    <property type="entry name" value="TONB_DEPENDENT_REC_3"/>
    <property type="match status" value="1"/>
</dbReference>
<accession>A0A4Y8AS91</accession>
<evidence type="ECO:0000256" key="5">
    <source>
        <dbReference type="ARBA" id="ARBA00022729"/>
    </source>
</evidence>
<sequence length="817" mass="92504">MRVITIILISLLSVKATAQQVKILERGSNFPIENVTIYNDSNNSYVHTDKNGIADLSSFKNSDILFFNHLSYIEYEILKRELAVVEFVVYLTRKAEMLDEIVLSASKGAEKRSRIAEQVAITSKEEIKKIAPQTSADLLANLPGVRVQKSQFGGGSPVLRGMEANRVLLVIDGVRMNNAIYRMGHLHNSISVSPNILDRTEVVFGPSSVVYGSDALGGVIHYYTKTPKISSKNKVNTQLYSRYSSINNEFTSQGNIELRRKKWASFTSVSYNDFGDLKMGNNRNHGFDNWGKVNEYSNNTNSYYSDTPLVNSDNLIQKNTSHNQLDILQKIAIPLSNTSDLMFNIQYSESSNLKRFDALNEYSNNKLKWAEWYYGPQKRLLISSQLKINPTKSWLENGTITAAFQNIEESRIQRKYNSLNRSYRNENVDVLSLNGDFFVPLTKGDNRILSYGFETTYNKVNSNAYGKILDVYNNTVVGFSDNYTVQSRYPDGGSSYTSIATYINYRQDINKKTTLNTGARIVNTNLKATWIDDTFITLPDFNISLNNAAVTATLGFAYKPSENWQLNSVISSGFRSPNIDDVGKIREKSGKVTVPNIHLKPEYAYNFETGILKYFNNKKFNVGLNVYYTLLNNYITRDFFEINNAPTILYDGEEGTVVANVNKDNAYITGSTFSFKGNINETWNTKGSLTYTKGKTYDTKLPLSSIPPLFGNLEIGFEKDRFQANLNWRFNAKKRLEDYNLIEGIDNIEQTPYNALTDSFYGNPAWNTFSLHSNYKISNSFTLFLNIDNILNTHYKEFASSISAPGRIFSISANLTI</sequence>
<dbReference type="InterPro" id="IPR012910">
    <property type="entry name" value="Plug_dom"/>
</dbReference>
<evidence type="ECO:0000313" key="15">
    <source>
        <dbReference type="EMBL" id="TEW74061.1"/>
    </source>
</evidence>
<evidence type="ECO:0000256" key="10">
    <source>
        <dbReference type="PROSITE-ProRule" id="PRU01360"/>
    </source>
</evidence>
<evidence type="ECO:0000256" key="6">
    <source>
        <dbReference type="ARBA" id="ARBA00023077"/>
    </source>
</evidence>
<organism evidence="15 16">
    <name type="scientific">Gramella jeungdoensis</name>
    <dbReference type="NCBI Taxonomy" id="708091"/>
    <lineage>
        <taxon>Bacteria</taxon>
        <taxon>Pseudomonadati</taxon>
        <taxon>Bacteroidota</taxon>
        <taxon>Flavobacteriia</taxon>
        <taxon>Flavobacteriales</taxon>
        <taxon>Flavobacteriaceae</taxon>
        <taxon>Christiangramia</taxon>
    </lineage>
</organism>
<name>A0A4Y8AS91_9FLAO</name>
<evidence type="ECO:0000256" key="11">
    <source>
        <dbReference type="RuleBase" id="RU003357"/>
    </source>
</evidence>
<dbReference type="OrthoDB" id="9764669at2"/>
<dbReference type="CDD" id="cd01347">
    <property type="entry name" value="ligand_gated_channel"/>
    <property type="match status" value="1"/>
</dbReference>
<feature type="signal peptide" evidence="12">
    <location>
        <begin position="1"/>
        <end position="18"/>
    </location>
</feature>
<keyword evidence="8 15" id="KW-0675">Receptor</keyword>
<gene>
    <name evidence="15" type="ORF">E2488_11350</name>
</gene>
<keyword evidence="9 10" id="KW-0998">Cell outer membrane</keyword>
<evidence type="ECO:0000313" key="16">
    <source>
        <dbReference type="Proteomes" id="UP000298517"/>
    </source>
</evidence>
<feature type="domain" description="TonB-dependent receptor-like beta-barrel" evidence="13">
    <location>
        <begin position="361"/>
        <end position="790"/>
    </location>
</feature>
<dbReference type="AlphaFoldDB" id="A0A4Y8AS91"/>
<comment type="subcellular location">
    <subcellularLocation>
        <location evidence="1 10">Cell outer membrane</location>
        <topology evidence="1 10">Multi-pass membrane protein</topology>
    </subcellularLocation>
</comment>
<feature type="chain" id="PRO_5021422011" evidence="12">
    <location>
        <begin position="19"/>
        <end position="817"/>
    </location>
</feature>
<dbReference type="InterPro" id="IPR037066">
    <property type="entry name" value="Plug_dom_sf"/>
</dbReference>
<evidence type="ECO:0000256" key="12">
    <source>
        <dbReference type="SAM" id="SignalP"/>
    </source>
</evidence>
<evidence type="ECO:0000256" key="8">
    <source>
        <dbReference type="ARBA" id="ARBA00023170"/>
    </source>
</evidence>
<comment type="caution">
    <text evidence="15">The sequence shown here is derived from an EMBL/GenBank/DDBJ whole genome shotgun (WGS) entry which is preliminary data.</text>
</comment>
<evidence type="ECO:0000259" key="14">
    <source>
        <dbReference type="Pfam" id="PF07715"/>
    </source>
</evidence>
<dbReference type="InterPro" id="IPR039426">
    <property type="entry name" value="TonB-dep_rcpt-like"/>
</dbReference>
<keyword evidence="2 10" id="KW-0813">Transport</keyword>
<evidence type="ECO:0000256" key="1">
    <source>
        <dbReference type="ARBA" id="ARBA00004571"/>
    </source>
</evidence>
<dbReference type="GO" id="GO:0044718">
    <property type="term" value="P:siderophore transmembrane transport"/>
    <property type="evidence" value="ECO:0007669"/>
    <property type="project" value="TreeGrafter"/>
</dbReference>
<dbReference type="GO" id="GO:0015344">
    <property type="term" value="F:siderophore uptake transmembrane transporter activity"/>
    <property type="evidence" value="ECO:0007669"/>
    <property type="project" value="TreeGrafter"/>
</dbReference>
<dbReference type="Gene3D" id="2.170.130.10">
    <property type="entry name" value="TonB-dependent receptor, plug domain"/>
    <property type="match status" value="1"/>
</dbReference>
<keyword evidence="3 10" id="KW-1134">Transmembrane beta strand</keyword>
<keyword evidence="6 11" id="KW-0798">TonB box</keyword>
<dbReference type="RefSeq" id="WP_134248459.1">
    <property type="nucleotide sequence ID" value="NZ_SNQI01000003.1"/>
</dbReference>
<dbReference type="Pfam" id="PF07715">
    <property type="entry name" value="Plug"/>
    <property type="match status" value="1"/>
</dbReference>
<evidence type="ECO:0000256" key="7">
    <source>
        <dbReference type="ARBA" id="ARBA00023136"/>
    </source>
</evidence>
<evidence type="ECO:0000259" key="13">
    <source>
        <dbReference type="Pfam" id="PF00593"/>
    </source>
</evidence>
<dbReference type="SUPFAM" id="SSF56935">
    <property type="entry name" value="Porins"/>
    <property type="match status" value="1"/>
</dbReference>
<dbReference type="EMBL" id="SNQI01000003">
    <property type="protein sequence ID" value="TEW74061.1"/>
    <property type="molecule type" value="Genomic_DNA"/>
</dbReference>